<accession>A0ABT3WXG3</accession>
<dbReference type="Proteomes" id="UP001208017">
    <property type="component" value="Unassembled WGS sequence"/>
</dbReference>
<feature type="transmembrane region" description="Helical" evidence="1">
    <location>
        <begin position="50"/>
        <end position="68"/>
    </location>
</feature>
<evidence type="ECO:0000256" key="1">
    <source>
        <dbReference type="SAM" id="Phobius"/>
    </source>
</evidence>
<sequence>MDSCERDFKMARERLDRDLAITNEDLGRLEENVMACVRTQRKPGLSMKGIVGAFAALVVLAVGLPPALERAGGVAGVKERILSGIASLGQIAGREEPPVPQAVPEPQLGAYVIHDKAYYVPTEEIVPPEQVGAELGRVQRIGDWALKREGDSNAYPPQMNVYYVRNGADPKKEIVLLAKNNSADPGVYTVMRRAAVVAVDTSAILHAKNDQEEVGYVLENIRRLNPSFYEFRDVEDSLVLHLAAYVPDQKLVRMMYGVKGESGTITVYEYPRAYAGSSRESMHGPMYDDAGTAVTSEFEEAGLLWKRYKAVYVTRQEDTFYEVHIETQKTEDEVRRLLRYFVRTSR</sequence>
<keyword evidence="1" id="KW-0472">Membrane</keyword>
<proteinExistence type="predicted"/>
<keyword evidence="3" id="KW-1185">Reference proteome</keyword>
<evidence type="ECO:0000313" key="3">
    <source>
        <dbReference type="Proteomes" id="UP001208017"/>
    </source>
</evidence>
<gene>
    <name evidence="2" type="ORF">OS242_05295</name>
</gene>
<dbReference type="RefSeq" id="WP_267150613.1">
    <property type="nucleotide sequence ID" value="NZ_JAPMLT010000002.1"/>
</dbReference>
<keyword evidence="1" id="KW-0812">Transmembrane</keyword>
<keyword evidence="1" id="KW-1133">Transmembrane helix</keyword>
<name>A0ABT3WXG3_9BACL</name>
<dbReference type="EMBL" id="JAPMLT010000002">
    <property type="protein sequence ID" value="MCX7569368.1"/>
    <property type="molecule type" value="Genomic_DNA"/>
</dbReference>
<evidence type="ECO:0008006" key="4">
    <source>
        <dbReference type="Google" id="ProtNLM"/>
    </source>
</evidence>
<evidence type="ECO:0000313" key="2">
    <source>
        <dbReference type="EMBL" id="MCX7569368.1"/>
    </source>
</evidence>
<organism evidence="2 3">
    <name type="scientific">Tumebacillus lacus</name>
    <dbReference type="NCBI Taxonomy" id="2995335"/>
    <lineage>
        <taxon>Bacteria</taxon>
        <taxon>Bacillati</taxon>
        <taxon>Bacillota</taxon>
        <taxon>Bacilli</taxon>
        <taxon>Bacillales</taxon>
        <taxon>Alicyclobacillaceae</taxon>
        <taxon>Tumebacillus</taxon>
    </lineage>
</organism>
<protein>
    <recommendedName>
        <fullName evidence="4">DUF4367 domain-containing protein</fullName>
    </recommendedName>
</protein>
<comment type="caution">
    <text evidence="2">The sequence shown here is derived from an EMBL/GenBank/DDBJ whole genome shotgun (WGS) entry which is preliminary data.</text>
</comment>
<reference evidence="2 3" key="1">
    <citation type="submission" date="2022-11" db="EMBL/GenBank/DDBJ databases">
        <title>Study of microbial diversity in lake waters.</title>
        <authorList>
            <person name="Zhang J."/>
        </authorList>
    </citation>
    <scope>NUCLEOTIDE SEQUENCE [LARGE SCALE GENOMIC DNA]</scope>
    <source>
        <strain evidence="2 3">DT12</strain>
    </source>
</reference>